<keyword evidence="2" id="KW-0472">Membrane</keyword>
<organism evidence="3 4">
    <name type="scientific">Candidatus Nomurabacteria bacterium RIFCSPLOWO2_01_FULL_42_17</name>
    <dbReference type="NCBI Taxonomy" id="1801780"/>
    <lineage>
        <taxon>Bacteria</taxon>
        <taxon>Candidatus Nomuraibacteriota</taxon>
    </lineage>
</organism>
<feature type="compositionally biased region" description="Pro residues" evidence="1">
    <location>
        <begin position="101"/>
        <end position="132"/>
    </location>
</feature>
<evidence type="ECO:0000313" key="3">
    <source>
        <dbReference type="EMBL" id="OGI94931.1"/>
    </source>
</evidence>
<dbReference type="EMBL" id="MFVE01000009">
    <property type="protein sequence ID" value="OGI94931.1"/>
    <property type="molecule type" value="Genomic_DNA"/>
</dbReference>
<comment type="caution">
    <text evidence="3">The sequence shown here is derived from an EMBL/GenBank/DDBJ whole genome shotgun (WGS) entry which is preliminary data.</text>
</comment>
<evidence type="ECO:0000256" key="2">
    <source>
        <dbReference type="SAM" id="Phobius"/>
    </source>
</evidence>
<keyword evidence="2" id="KW-0812">Transmembrane</keyword>
<dbReference type="Gene3D" id="2.60.40.10">
    <property type="entry name" value="Immunoglobulins"/>
    <property type="match status" value="1"/>
</dbReference>
<dbReference type="AlphaFoldDB" id="A0A1F6XLP5"/>
<name>A0A1F6XLP5_9BACT</name>
<dbReference type="SUPFAM" id="SSF49265">
    <property type="entry name" value="Fibronectin type III"/>
    <property type="match status" value="1"/>
</dbReference>
<feature type="region of interest" description="Disordered" evidence="1">
    <location>
        <begin position="99"/>
        <end position="132"/>
    </location>
</feature>
<dbReference type="Proteomes" id="UP000178104">
    <property type="component" value="Unassembled WGS sequence"/>
</dbReference>
<dbReference type="InterPro" id="IPR013783">
    <property type="entry name" value="Ig-like_fold"/>
</dbReference>
<evidence type="ECO:0008006" key="5">
    <source>
        <dbReference type="Google" id="ProtNLM"/>
    </source>
</evidence>
<reference evidence="3 4" key="1">
    <citation type="journal article" date="2016" name="Nat. Commun.">
        <title>Thousands of microbial genomes shed light on interconnected biogeochemical processes in an aquifer system.</title>
        <authorList>
            <person name="Anantharaman K."/>
            <person name="Brown C.T."/>
            <person name="Hug L.A."/>
            <person name="Sharon I."/>
            <person name="Castelle C.J."/>
            <person name="Probst A.J."/>
            <person name="Thomas B.C."/>
            <person name="Singh A."/>
            <person name="Wilkins M.J."/>
            <person name="Karaoz U."/>
            <person name="Brodie E.L."/>
            <person name="Williams K.H."/>
            <person name="Hubbard S.S."/>
            <person name="Banfield J.F."/>
        </authorList>
    </citation>
    <scope>NUCLEOTIDE SEQUENCE [LARGE SCALE GENOMIC DNA]</scope>
</reference>
<evidence type="ECO:0000313" key="4">
    <source>
        <dbReference type="Proteomes" id="UP000178104"/>
    </source>
</evidence>
<keyword evidence="2" id="KW-1133">Transmembrane helix</keyword>
<evidence type="ECO:0000256" key="1">
    <source>
        <dbReference type="SAM" id="MobiDB-lite"/>
    </source>
</evidence>
<dbReference type="InterPro" id="IPR036116">
    <property type="entry name" value="FN3_sf"/>
</dbReference>
<feature type="transmembrane region" description="Helical" evidence="2">
    <location>
        <begin position="140"/>
        <end position="159"/>
    </location>
</feature>
<protein>
    <recommendedName>
        <fullName evidence="5">Fibronectin type-III domain-containing protein</fullName>
    </recommendedName>
</protein>
<proteinExistence type="predicted"/>
<gene>
    <name evidence="3" type="ORF">A2917_01870</name>
</gene>
<sequence length="317" mass="34161">MKKRPLTPSNLPKGKPVVEVILTTNGPLLVWKPLWFCKEYNVKYGPAINGAHQIVEKVGKTSFQIPANLLDGEVTYFAVQGVNAAGGGDWSEWMSVKKPAAPTPVPTPVTPSPPVPTPTPPPPVPPTPPPQVREPVKKEWPLVVLAIVAIVAIVCTVWADGKAMGYWNGTTAVASHPVTQTNYVEVISHVTNNVVAVAWATNTVIVSVTNTYVATAVEVENKTAPQPAPQVISPFTLQMAQPFIEGEGWTRVALVVNKEDPKPRKDVLEAPIGTPTPLVTGPNGTQVTVEILRIRRGNEYFSAWGTRSPPPWAIPKD</sequence>
<accession>A0A1F6XLP5</accession>